<dbReference type="SUPFAM" id="SSF158682">
    <property type="entry name" value="TerB-like"/>
    <property type="match status" value="1"/>
</dbReference>
<evidence type="ECO:0000313" key="2">
    <source>
        <dbReference type="EMBL" id="NIJ17518.1"/>
    </source>
</evidence>
<dbReference type="Gene3D" id="1.10.3680.10">
    <property type="entry name" value="TerB-like"/>
    <property type="match status" value="1"/>
</dbReference>
<protein>
    <submittedName>
        <fullName evidence="2">Putative tellurite resistance protein B-like protein</fullName>
    </submittedName>
</protein>
<dbReference type="Pfam" id="PF05099">
    <property type="entry name" value="TerB"/>
    <property type="match status" value="1"/>
</dbReference>
<dbReference type="CDD" id="cd07177">
    <property type="entry name" value="terB_like"/>
    <property type="match status" value="1"/>
</dbReference>
<sequence>MTDAPTLSFDASGVDRVVAEPLRFKQQLRIGEDAFALLRAKKNLYALYETAGAAGTGAAIAGSSAVASTFFAPTGLAAMLGLATAATPVGWVIAAAVVAGGGYYGATTWFSDKTGEFVDTIPKYINTPIDVLGAALIDLLGSLSLRIAAIDGQIDSSELACIAEHFVEDWGFDRTYVTRALDALVPRANETRVKTIAHQLAEFQAANPDCNGPAMQAELMKFLRELAMADGVLDEREELALEAIERQFEQWNRLTWNKAGEGLVDTAKSAGAVAGEAAATIGSAAKSLGGVLSCKLSEASQAIGVKAENFKR</sequence>
<gene>
    <name evidence="2" type="ORF">FHS54_002507</name>
</gene>
<accession>A0A846M8I5</accession>
<dbReference type="Proteomes" id="UP000576821">
    <property type="component" value="Unassembled WGS sequence"/>
</dbReference>
<name>A0A846M8I5_9SPHN</name>
<dbReference type="EMBL" id="JAASQR010000003">
    <property type="protein sequence ID" value="NIJ17518.1"/>
    <property type="molecule type" value="Genomic_DNA"/>
</dbReference>
<feature type="domain" description="Co-chaperone DjlA N-terminal" evidence="1">
    <location>
        <begin position="142"/>
        <end position="248"/>
    </location>
</feature>
<proteinExistence type="predicted"/>
<evidence type="ECO:0000259" key="1">
    <source>
        <dbReference type="Pfam" id="PF05099"/>
    </source>
</evidence>
<dbReference type="AlphaFoldDB" id="A0A846M8I5"/>
<dbReference type="RefSeq" id="WP_167304091.1">
    <property type="nucleotide sequence ID" value="NZ_JAASQR010000003.1"/>
</dbReference>
<comment type="caution">
    <text evidence="2">The sequence shown here is derived from an EMBL/GenBank/DDBJ whole genome shotgun (WGS) entry which is preliminary data.</text>
</comment>
<keyword evidence="3" id="KW-1185">Reference proteome</keyword>
<dbReference type="InterPro" id="IPR029024">
    <property type="entry name" value="TerB-like"/>
</dbReference>
<organism evidence="2 3">
    <name type="scientific">Sphingobium vermicomposti</name>
    <dbReference type="NCBI Taxonomy" id="529005"/>
    <lineage>
        <taxon>Bacteria</taxon>
        <taxon>Pseudomonadati</taxon>
        <taxon>Pseudomonadota</taxon>
        <taxon>Alphaproteobacteria</taxon>
        <taxon>Sphingomonadales</taxon>
        <taxon>Sphingomonadaceae</taxon>
        <taxon>Sphingobium</taxon>
    </lineage>
</organism>
<evidence type="ECO:0000313" key="3">
    <source>
        <dbReference type="Proteomes" id="UP000576821"/>
    </source>
</evidence>
<dbReference type="InterPro" id="IPR007791">
    <property type="entry name" value="DjlA_N"/>
</dbReference>
<reference evidence="2 3" key="1">
    <citation type="submission" date="2020-03" db="EMBL/GenBank/DDBJ databases">
        <title>Genomic Encyclopedia of Type Strains, Phase IV (KMG-IV): sequencing the most valuable type-strain genomes for metagenomic binning, comparative biology and taxonomic classification.</title>
        <authorList>
            <person name="Goeker M."/>
        </authorList>
    </citation>
    <scope>NUCLEOTIDE SEQUENCE [LARGE SCALE GENOMIC DNA]</scope>
    <source>
        <strain evidence="2 3">DSM 21299</strain>
    </source>
</reference>